<dbReference type="Pfam" id="PF13843">
    <property type="entry name" value="DDE_Tnp_1_7"/>
    <property type="match status" value="1"/>
</dbReference>
<evidence type="ECO:0000313" key="2">
    <source>
        <dbReference type="EMBL" id="KAL3269569.1"/>
    </source>
</evidence>
<dbReference type="InterPro" id="IPR029526">
    <property type="entry name" value="PGBD"/>
</dbReference>
<dbReference type="AlphaFoldDB" id="A0ABD2MTS3"/>
<accession>A0ABD2MTS3</accession>
<comment type="caution">
    <text evidence="2">The sequence shown here is derived from an EMBL/GenBank/DDBJ whole genome shotgun (WGS) entry which is preliminary data.</text>
</comment>
<gene>
    <name evidence="2" type="ORF">HHI36_008634</name>
</gene>
<protein>
    <recommendedName>
        <fullName evidence="1">PiggyBac transposable element-derived protein domain-containing protein</fullName>
    </recommendedName>
</protein>
<keyword evidence="3" id="KW-1185">Reference proteome</keyword>
<proteinExistence type="predicted"/>
<name>A0ABD2MTS3_9CUCU</name>
<dbReference type="Proteomes" id="UP001516400">
    <property type="component" value="Unassembled WGS sequence"/>
</dbReference>
<evidence type="ECO:0000313" key="3">
    <source>
        <dbReference type="Proteomes" id="UP001516400"/>
    </source>
</evidence>
<feature type="domain" description="PiggyBac transposable element-derived protein" evidence="1">
    <location>
        <begin position="12"/>
        <end position="82"/>
    </location>
</feature>
<organism evidence="2 3">
    <name type="scientific">Cryptolaemus montrouzieri</name>
    <dbReference type="NCBI Taxonomy" id="559131"/>
    <lineage>
        <taxon>Eukaryota</taxon>
        <taxon>Metazoa</taxon>
        <taxon>Ecdysozoa</taxon>
        <taxon>Arthropoda</taxon>
        <taxon>Hexapoda</taxon>
        <taxon>Insecta</taxon>
        <taxon>Pterygota</taxon>
        <taxon>Neoptera</taxon>
        <taxon>Endopterygota</taxon>
        <taxon>Coleoptera</taxon>
        <taxon>Polyphaga</taxon>
        <taxon>Cucujiformia</taxon>
        <taxon>Coccinelloidea</taxon>
        <taxon>Coccinellidae</taxon>
        <taxon>Scymninae</taxon>
        <taxon>Scymnini</taxon>
        <taxon>Cryptolaemus</taxon>
    </lineage>
</organism>
<reference evidence="2 3" key="1">
    <citation type="journal article" date="2021" name="BMC Biol.">
        <title>Horizontally acquired antibacterial genes associated with adaptive radiation of ladybird beetles.</title>
        <authorList>
            <person name="Li H.S."/>
            <person name="Tang X.F."/>
            <person name="Huang Y.H."/>
            <person name="Xu Z.Y."/>
            <person name="Chen M.L."/>
            <person name="Du X.Y."/>
            <person name="Qiu B.Y."/>
            <person name="Chen P.T."/>
            <person name="Zhang W."/>
            <person name="Slipinski A."/>
            <person name="Escalona H.E."/>
            <person name="Waterhouse R.M."/>
            <person name="Zwick A."/>
            <person name="Pang H."/>
        </authorList>
    </citation>
    <scope>NUCLEOTIDE SEQUENCE [LARGE SCALE GENOMIC DNA]</scope>
    <source>
        <strain evidence="2">SYSU2018</strain>
    </source>
</reference>
<sequence length="104" mass="11963">MFGAQPDTTLVSMVTKKKETSTCIVRYAETGTPYHIMDYNATKSGVDTVDLMRFRYFTSRTTQRWPSVIFHRILDATGINSFKIFRVKTVTRIVTFNLALSLKE</sequence>
<dbReference type="EMBL" id="JABFTP020000021">
    <property type="protein sequence ID" value="KAL3269569.1"/>
    <property type="molecule type" value="Genomic_DNA"/>
</dbReference>
<evidence type="ECO:0000259" key="1">
    <source>
        <dbReference type="Pfam" id="PF13843"/>
    </source>
</evidence>